<proteinExistence type="predicted"/>
<dbReference type="InterPro" id="IPR011051">
    <property type="entry name" value="RmlC_Cupin_sf"/>
</dbReference>
<evidence type="ECO:0008006" key="7">
    <source>
        <dbReference type="Google" id="ProtNLM"/>
    </source>
</evidence>
<dbReference type="GO" id="GO:0000256">
    <property type="term" value="P:allantoin catabolic process"/>
    <property type="evidence" value="ECO:0007669"/>
    <property type="project" value="InterPro"/>
</dbReference>
<evidence type="ECO:0000313" key="5">
    <source>
        <dbReference type="EMBL" id="CEJ82508.1"/>
    </source>
</evidence>
<sequence length="250" mass="26900">MATTIQAGDVEVRVTAQPLTQESYAQFGDVTQNPRPNIHPGEFDQHASELPPNAFTANQGFAIQYRNAARIQSLYEQAPSGSGSPIMSVFVCAARQLPLNQTSRRTEFTVKYLERHPYTTQTFSPISSMASTYLVIVAPTLPASPQDSHFVVPSGPGLPGRGLPDLANLKAFVAQANQAVTYAAGTWHAPMVVLGESGTTLDFVVSQFASGVADEDCQLLEFAAEAGREPKLTVEIPSNNSYRRPTATSL</sequence>
<dbReference type="Pfam" id="PF04115">
    <property type="entry name" value="Ureidogly_lyase"/>
    <property type="match status" value="1"/>
</dbReference>
<dbReference type="STRING" id="1531966.A0A0A1SPZ7"/>
<dbReference type="Gene3D" id="2.60.120.480">
    <property type="entry name" value="Ureidoglycolate hydrolase"/>
    <property type="match status" value="1"/>
</dbReference>
<dbReference type="GO" id="GO:0006144">
    <property type="term" value="P:purine nucleobase metabolic process"/>
    <property type="evidence" value="ECO:0007669"/>
    <property type="project" value="UniProtKB-KW"/>
</dbReference>
<evidence type="ECO:0000256" key="2">
    <source>
        <dbReference type="ARBA" id="ARBA00022631"/>
    </source>
</evidence>
<dbReference type="PANTHER" id="PTHR21221">
    <property type="entry name" value="UREIDOGLYCOLATE HYDROLASE"/>
    <property type="match status" value="1"/>
</dbReference>
<keyword evidence="3" id="KW-0456">Lyase</keyword>
<evidence type="ECO:0000256" key="4">
    <source>
        <dbReference type="ARBA" id="ARBA00047684"/>
    </source>
</evidence>
<evidence type="ECO:0000256" key="1">
    <source>
        <dbReference type="ARBA" id="ARBA00011738"/>
    </source>
</evidence>
<dbReference type="OrthoDB" id="10266039at2759"/>
<dbReference type="AlphaFoldDB" id="A0A0A1SPZ7"/>
<dbReference type="InterPro" id="IPR024060">
    <property type="entry name" value="Ureidoglycolate_lyase_dom_sf"/>
</dbReference>
<dbReference type="Proteomes" id="UP000039046">
    <property type="component" value="Unassembled WGS sequence"/>
</dbReference>
<name>A0A0A1SPZ7_9HYPO</name>
<organism evidence="5 6">
    <name type="scientific">[Torrubiella] hemipterigena</name>
    <dbReference type="NCBI Taxonomy" id="1531966"/>
    <lineage>
        <taxon>Eukaryota</taxon>
        <taxon>Fungi</taxon>
        <taxon>Dikarya</taxon>
        <taxon>Ascomycota</taxon>
        <taxon>Pezizomycotina</taxon>
        <taxon>Sordariomycetes</taxon>
        <taxon>Hypocreomycetidae</taxon>
        <taxon>Hypocreales</taxon>
        <taxon>Clavicipitaceae</taxon>
        <taxon>Clavicipitaceae incertae sedis</taxon>
        <taxon>'Torrubiella' clade</taxon>
    </lineage>
</organism>
<keyword evidence="2" id="KW-0659">Purine metabolism</keyword>
<protein>
    <recommendedName>
        <fullName evidence="7">Ureidoglycolate hydrolase</fullName>
    </recommendedName>
</protein>
<dbReference type="GO" id="GO:0050385">
    <property type="term" value="F:ureidoglycolate lyase activity"/>
    <property type="evidence" value="ECO:0007669"/>
    <property type="project" value="UniProtKB-EC"/>
</dbReference>
<dbReference type="GO" id="GO:0004848">
    <property type="term" value="F:ureidoglycolate hydrolase activity"/>
    <property type="evidence" value="ECO:0007669"/>
    <property type="project" value="InterPro"/>
</dbReference>
<dbReference type="InterPro" id="IPR047233">
    <property type="entry name" value="UAH_cupin"/>
</dbReference>
<dbReference type="EMBL" id="CDHN01000001">
    <property type="protein sequence ID" value="CEJ82508.1"/>
    <property type="molecule type" value="Genomic_DNA"/>
</dbReference>
<gene>
    <name evidence="5" type="ORF">VHEMI02568</name>
</gene>
<keyword evidence="6" id="KW-1185">Reference proteome</keyword>
<reference evidence="5 6" key="1">
    <citation type="journal article" date="2015" name="Genome Announc.">
        <title>Draft Genome Sequence and Gene Annotation of the Entomopathogenic Fungus Verticillium hemipterigenum.</title>
        <authorList>
            <person name="Horn F."/>
            <person name="Habel A."/>
            <person name="Scharf D.H."/>
            <person name="Dworschak J."/>
            <person name="Brakhage A.A."/>
            <person name="Guthke R."/>
            <person name="Hertweck C."/>
            <person name="Linde J."/>
        </authorList>
    </citation>
    <scope>NUCLEOTIDE SEQUENCE [LARGE SCALE GENOMIC DNA]</scope>
</reference>
<evidence type="ECO:0000256" key="3">
    <source>
        <dbReference type="ARBA" id="ARBA00023239"/>
    </source>
</evidence>
<dbReference type="HOGENOM" id="CLU_070848_0_0_1"/>
<comment type="catalytic activity">
    <reaction evidence="4">
        <text>(S)-ureidoglycolate = urea + glyoxylate</text>
        <dbReference type="Rhea" id="RHEA:11304"/>
        <dbReference type="ChEBI" id="CHEBI:16199"/>
        <dbReference type="ChEBI" id="CHEBI:36655"/>
        <dbReference type="ChEBI" id="CHEBI:57296"/>
        <dbReference type="EC" id="4.3.2.3"/>
    </reaction>
</comment>
<comment type="subunit">
    <text evidence="1">Homodimer.</text>
</comment>
<dbReference type="CDD" id="cd20298">
    <property type="entry name" value="cupin_UAH"/>
    <property type="match status" value="1"/>
</dbReference>
<dbReference type="InterPro" id="IPR007247">
    <property type="entry name" value="Ureidogly_lyase"/>
</dbReference>
<dbReference type="SUPFAM" id="SSF51182">
    <property type="entry name" value="RmlC-like cupins"/>
    <property type="match status" value="1"/>
</dbReference>
<dbReference type="PANTHER" id="PTHR21221:SF1">
    <property type="entry name" value="UREIDOGLYCOLATE LYASE"/>
    <property type="match status" value="1"/>
</dbReference>
<evidence type="ECO:0000313" key="6">
    <source>
        <dbReference type="Proteomes" id="UP000039046"/>
    </source>
</evidence>
<accession>A0A0A1SPZ7</accession>